<dbReference type="PANTHER" id="PTHR11104:SF0">
    <property type="entry name" value="SPBETA PROPHAGE-DERIVED AMINOGLYCOSIDE N(3')-ACETYLTRANSFERASE-LIKE PROTEIN YOKD"/>
    <property type="match status" value="1"/>
</dbReference>
<dbReference type="EMBL" id="AP019695">
    <property type="protein sequence ID" value="BBK22940.1"/>
    <property type="molecule type" value="Genomic_DNA"/>
</dbReference>
<proteinExistence type="inferred from homology"/>
<comment type="similarity">
    <text evidence="1 4">Belongs to the antibiotic N-acetyltransferase family.</text>
</comment>
<organism evidence="5 6">
    <name type="scientific">Amedibacterium intestinale</name>
    <dbReference type="NCBI Taxonomy" id="2583452"/>
    <lineage>
        <taxon>Bacteria</taxon>
        <taxon>Bacillati</taxon>
        <taxon>Bacillota</taxon>
        <taxon>Erysipelotrichia</taxon>
        <taxon>Erysipelotrichales</taxon>
        <taxon>Erysipelotrichaceae</taxon>
        <taxon>Amedibacterium</taxon>
    </lineage>
</organism>
<dbReference type="GO" id="GO:0046353">
    <property type="term" value="F:aminoglycoside 3-N-acetyltransferase activity"/>
    <property type="evidence" value="ECO:0007669"/>
    <property type="project" value="UniProtKB-EC"/>
</dbReference>
<protein>
    <recommendedName>
        <fullName evidence="4">Aminoglycoside N(3)-acetyltransferase</fullName>
        <ecNumber evidence="4">2.3.1.-</ecNumber>
    </recommendedName>
</protein>
<evidence type="ECO:0000313" key="6">
    <source>
        <dbReference type="Proteomes" id="UP000464754"/>
    </source>
</evidence>
<evidence type="ECO:0000256" key="3">
    <source>
        <dbReference type="ARBA" id="ARBA00023315"/>
    </source>
</evidence>
<dbReference type="InterPro" id="IPR028345">
    <property type="entry name" value="Antibiotic_NAT-like"/>
</dbReference>
<dbReference type="KEGG" id="aarg:Aargi30884_18430"/>
<comment type="catalytic activity">
    <reaction evidence="4">
        <text>a 2-deoxystreptamine antibiotic + acetyl-CoA = an N(3)-acetyl-2-deoxystreptamine antibiotic + CoA + H(+)</text>
        <dbReference type="Rhea" id="RHEA:12665"/>
        <dbReference type="ChEBI" id="CHEBI:15378"/>
        <dbReference type="ChEBI" id="CHEBI:57287"/>
        <dbReference type="ChEBI" id="CHEBI:57288"/>
        <dbReference type="ChEBI" id="CHEBI:57921"/>
        <dbReference type="ChEBI" id="CHEBI:77452"/>
        <dbReference type="EC" id="2.3.1.81"/>
    </reaction>
</comment>
<reference evidence="6" key="1">
    <citation type="submission" date="2019-05" db="EMBL/GenBank/DDBJ databases">
        <title>Complete genome sequencing of Absiella argi strain JCM 30884.</title>
        <authorList>
            <person name="Sakamoto M."/>
            <person name="Murakami T."/>
            <person name="Mori H."/>
        </authorList>
    </citation>
    <scope>NUCLEOTIDE SEQUENCE [LARGE SCALE GENOMIC DNA]</scope>
    <source>
        <strain evidence="6">JCM 30884</strain>
    </source>
</reference>
<dbReference type="EC" id="2.3.1.-" evidence="4"/>
<evidence type="ECO:0000256" key="4">
    <source>
        <dbReference type="RuleBase" id="RU365031"/>
    </source>
</evidence>
<evidence type="ECO:0000256" key="2">
    <source>
        <dbReference type="ARBA" id="ARBA00022679"/>
    </source>
</evidence>
<keyword evidence="6" id="KW-1185">Reference proteome</keyword>
<keyword evidence="2 4" id="KW-0808">Transferase</keyword>
<dbReference type="InterPro" id="IPR003679">
    <property type="entry name" value="Amioglycoside_AcTrfase"/>
</dbReference>
<dbReference type="RefSeq" id="WP_118277944.1">
    <property type="nucleotide sequence ID" value="NZ_AP019695.1"/>
</dbReference>
<dbReference type="GO" id="GO:0046677">
    <property type="term" value="P:response to antibiotic"/>
    <property type="evidence" value="ECO:0007669"/>
    <property type="project" value="UniProtKB-KW"/>
</dbReference>
<evidence type="ECO:0000313" key="5">
    <source>
        <dbReference type="EMBL" id="BBK22940.1"/>
    </source>
</evidence>
<gene>
    <name evidence="5" type="ORF">Aargi30884_18430</name>
</gene>
<evidence type="ECO:0000256" key="1">
    <source>
        <dbReference type="ARBA" id="ARBA00006383"/>
    </source>
</evidence>
<sequence>MAEKFTYITLEETASVLTKEEIIEQLKYLGVQKGMTLLVQGDMKQLGTVVGGEQSVIEALMETVGFEGTIVMPSFTFGLLDPSSQKKKVERQYWKAFRNGLEPFDRRLSVEMDEDTLVQQFLRNDGVARSYHPIYSFAAWGKYARIFCDKHPLHFGLNQDSPLGKMVDFNGFVVLLGTSYEKSVMFQLAKYKGDQFPVRIISAPIRSGNKKEWKDLLDISYDSKKGIKEAMEYMEEKKVVRTTFLGKGCCRFFSCREALQAAVLSFSCLESL</sequence>
<keyword evidence="3 4" id="KW-0012">Acyltransferase</keyword>
<dbReference type="AlphaFoldDB" id="A0A6N4TIV3"/>
<keyword evidence="4" id="KW-0046">Antibiotic resistance</keyword>
<dbReference type="Pfam" id="PF02522">
    <property type="entry name" value="Antibiotic_NAT"/>
    <property type="match status" value="1"/>
</dbReference>
<name>A0A6N4TIV3_9FIRM</name>
<accession>A0A6N4TIV3</accession>
<dbReference type="PANTHER" id="PTHR11104">
    <property type="entry name" value="AMINOGLYCOSIDE N3-ACETYLTRANSFERASE"/>
    <property type="match status" value="1"/>
</dbReference>
<dbReference type="SUPFAM" id="SSF110710">
    <property type="entry name" value="TTHA0583/YokD-like"/>
    <property type="match status" value="1"/>
</dbReference>
<dbReference type="Proteomes" id="UP000464754">
    <property type="component" value="Chromosome"/>
</dbReference>